<dbReference type="GeneID" id="85409526"/>
<dbReference type="RefSeq" id="XP_060379993.1">
    <property type="nucleotide sequence ID" value="XM_060525288.1"/>
</dbReference>
<dbReference type="Proteomes" id="UP001227543">
    <property type="component" value="Unassembled WGS sequence"/>
</dbReference>
<proteinExistence type="predicted"/>
<reference evidence="2 3" key="1">
    <citation type="submission" date="2016-10" db="EMBL/GenBank/DDBJ databases">
        <title>The genome sequence of Colletotrichum fioriniae PJ7.</title>
        <authorList>
            <person name="Baroncelli R."/>
        </authorList>
    </citation>
    <scope>NUCLEOTIDE SEQUENCE [LARGE SCALE GENOMIC DNA]</scope>
    <source>
        <strain evidence="2 3">Tom-12</strain>
    </source>
</reference>
<evidence type="ECO:0000313" key="2">
    <source>
        <dbReference type="EMBL" id="KAK1493808.1"/>
    </source>
</evidence>
<organism evidence="2 3">
    <name type="scientific">Colletotrichum tamarilloi</name>
    <dbReference type="NCBI Taxonomy" id="1209934"/>
    <lineage>
        <taxon>Eukaryota</taxon>
        <taxon>Fungi</taxon>
        <taxon>Dikarya</taxon>
        <taxon>Ascomycota</taxon>
        <taxon>Pezizomycotina</taxon>
        <taxon>Sordariomycetes</taxon>
        <taxon>Hypocreomycetidae</taxon>
        <taxon>Glomerellales</taxon>
        <taxon>Glomerellaceae</taxon>
        <taxon>Colletotrichum</taxon>
        <taxon>Colletotrichum acutatum species complex</taxon>
    </lineage>
</organism>
<sequence>VTLAAGRAIPPKVHLIATTDAPASTYFRLFTLYNAKVQTTVCLCLYGTKVPKENGASGCAIERSMSPPIGQLQLPNMDTLYASPSCAIPLPIATLPAATGISGIKREILGVKPWPLDSLHFCHDSTDTASGVYSSRSTVLRPMCTIMNQSNAPCLSSKQLIASVRTSVGRKTHTSTQFITQTGQSTISSSRG</sequence>
<comment type="caution">
    <text evidence="2">The sequence shown here is derived from an EMBL/GenBank/DDBJ whole genome shotgun (WGS) entry which is preliminary data.</text>
</comment>
<accession>A0ABQ9R3H7</accession>
<gene>
    <name evidence="2" type="ORF">CTAM01_09269</name>
</gene>
<evidence type="ECO:0000256" key="1">
    <source>
        <dbReference type="SAM" id="MobiDB-lite"/>
    </source>
</evidence>
<feature type="non-terminal residue" evidence="2">
    <location>
        <position position="1"/>
    </location>
</feature>
<feature type="compositionally biased region" description="Low complexity" evidence="1">
    <location>
        <begin position="174"/>
        <end position="192"/>
    </location>
</feature>
<name>A0ABQ9R3H7_9PEZI</name>
<dbReference type="EMBL" id="MLFU01000036">
    <property type="protein sequence ID" value="KAK1493808.1"/>
    <property type="molecule type" value="Genomic_DNA"/>
</dbReference>
<feature type="region of interest" description="Disordered" evidence="1">
    <location>
        <begin position="172"/>
        <end position="192"/>
    </location>
</feature>
<keyword evidence="3" id="KW-1185">Reference proteome</keyword>
<evidence type="ECO:0000313" key="3">
    <source>
        <dbReference type="Proteomes" id="UP001227543"/>
    </source>
</evidence>
<protein>
    <submittedName>
        <fullName evidence="2">Uncharacterized protein</fullName>
    </submittedName>
</protein>